<proteinExistence type="predicted"/>
<sequence length="122" mass="13333">MITGIVTLASCSVSPERQAMIDEFEQTIPTCVSDSDCRPKWAAARAWVLENSDFAIRSESDERIMATSNITTNSGQGVTVIRMSEGNGYQILVNVECFNSFGCPGMLDARIDFNRTVNAVSN</sequence>
<accession>A0A381PKE9</accession>
<dbReference type="EMBL" id="UINC01001014">
    <property type="protein sequence ID" value="SUZ67506.1"/>
    <property type="molecule type" value="Genomic_DNA"/>
</dbReference>
<name>A0A381PKE9_9ZZZZ</name>
<dbReference type="AlphaFoldDB" id="A0A381PKE9"/>
<organism evidence="1">
    <name type="scientific">marine metagenome</name>
    <dbReference type="NCBI Taxonomy" id="408172"/>
    <lineage>
        <taxon>unclassified sequences</taxon>
        <taxon>metagenomes</taxon>
        <taxon>ecological metagenomes</taxon>
    </lineage>
</organism>
<reference evidence="1" key="1">
    <citation type="submission" date="2018-05" db="EMBL/GenBank/DDBJ databases">
        <authorList>
            <person name="Lanie J.A."/>
            <person name="Ng W.-L."/>
            <person name="Kazmierczak K.M."/>
            <person name="Andrzejewski T.M."/>
            <person name="Davidsen T.M."/>
            <person name="Wayne K.J."/>
            <person name="Tettelin H."/>
            <person name="Glass J.I."/>
            <person name="Rusch D."/>
            <person name="Podicherti R."/>
            <person name="Tsui H.-C.T."/>
            <person name="Winkler M.E."/>
        </authorList>
    </citation>
    <scope>NUCLEOTIDE SEQUENCE</scope>
</reference>
<evidence type="ECO:0000313" key="1">
    <source>
        <dbReference type="EMBL" id="SUZ67506.1"/>
    </source>
</evidence>
<gene>
    <name evidence="1" type="ORF">METZ01_LOCUS20360</name>
</gene>
<protein>
    <submittedName>
        <fullName evidence="1">Uncharacterized protein</fullName>
    </submittedName>
</protein>